<feature type="non-terminal residue" evidence="2">
    <location>
        <position position="88"/>
    </location>
</feature>
<evidence type="ECO:0000313" key="2">
    <source>
        <dbReference type="EMBL" id="MFM9653815.1"/>
    </source>
</evidence>
<dbReference type="RefSeq" id="WP_409098056.1">
    <property type="nucleotide sequence ID" value="NZ_JBJVNE010000424.1"/>
</dbReference>
<feature type="non-terminal residue" evidence="2">
    <location>
        <position position="1"/>
    </location>
</feature>
<dbReference type="EMBL" id="JBJVNE010000424">
    <property type="protein sequence ID" value="MFM9653815.1"/>
    <property type="molecule type" value="Genomic_DNA"/>
</dbReference>
<proteinExistence type="predicted"/>
<comment type="caution">
    <text evidence="2">The sequence shown here is derived from an EMBL/GenBank/DDBJ whole genome shotgun (WGS) entry which is preliminary data.</text>
</comment>
<reference evidence="2 3" key="1">
    <citation type="submission" date="2024-12" db="EMBL/GenBank/DDBJ databases">
        <title>Forecasting of Potato common scab and diversities of Pathogenic streptomyces spp. in china.</title>
        <authorList>
            <person name="Handique U."/>
            <person name="Wu J."/>
        </authorList>
    </citation>
    <scope>NUCLEOTIDE SEQUENCE [LARGE SCALE GENOMIC DNA]</scope>
    <source>
        <strain evidence="2 3">ZRIMU1585</strain>
    </source>
</reference>
<protein>
    <submittedName>
        <fullName evidence="2">T9SS type A sorting domain-containing protein</fullName>
    </submittedName>
</protein>
<accession>A0ABW9IZH3</accession>
<keyword evidence="3" id="KW-1185">Reference proteome</keyword>
<sequence length="88" mass="9454">IVADLATGQSMYLFPNPVKNSTKIIYSAFSTNVIYLKVFSISGLELINTKIPPAVVGVNNTYDLDLSSFPPGTYEVQLITGVGRIIGS</sequence>
<organism evidence="2 3">
    <name type="scientific">Streptomyces galilaeus</name>
    <dbReference type="NCBI Taxonomy" id="33899"/>
    <lineage>
        <taxon>Bacteria</taxon>
        <taxon>Bacillati</taxon>
        <taxon>Actinomycetota</taxon>
        <taxon>Actinomycetes</taxon>
        <taxon>Kitasatosporales</taxon>
        <taxon>Streptomycetaceae</taxon>
        <taxon>Streptomyces</taxon>
    </lineage>
</organism>
<name>A0ABW9IZH3_STRGJ</name>
<dbReference type="InterPro" id="IPR026444">
    <property type="entry name" value="Secre_tail"/>
</dbReference>
<evidence type="ECO:0000259" key="1">
    <source>
        <dbReference type="Pfam" id="PF18962"/>
    </source>
</evidence>
<evidence type="ECO:0000313" key="3">
    <source>
        <dbReference type="Proteomes" id="UP001631993"/>
    </source>
</evidence>
<dbReference type="Proteomes" id="UP001631993">
    <property type="component" value="Unassembled WGS sequence"/>
</dbReference>
<gene>
    <name evidence="2" type="ORF">ACKI1S_48450</name>
</gene>
<dbReference type="Pfam" id="PF18962">
    <property type="entry name" value="Por_Secre_tail"/>
    <property type="match status" value="1"/>
</dbReference>
<dbReference type="NCBIfam" id="TIGR04183">
    <property type="entry name" value="Por_Secre_tail"/>
    <property type="match status" value="1"/>
</dbReference>
<feature type="domain" description="Secretion system C-terminal sorting" evidence="1">
    <location>
        <begin position="13"/>
        <end position="82"/>
    </location>
</feature>